<gene>
    <name evidence="1" type="ORF">O6P43_007882</name>
</gene>
<evidence type="ECO:0000313" key="1">
    <source>
        <dbReference type="EMBL" id="KAJ7969558.1"/>
    </source>
</evidence>
<keyword evidence="2" id="KW-1185">Reference proteome</keyword>
<accession>A0AAD7M4B8</accession>
<evidence type="ECO:0000313" key="2">
    <source>
        <dbReference type="Proteomes" id="UP001163823"/>
    </source>
</evidence>
<name>A0AAD7M4B8_QUISA</name>
<dbReference type="AlphaFoldDB" id="A0AAD7M4B8"/>
<sequence length="78" mass="8465">MGKTWYSDAEREMTAKFRLSVAIPSFNLETLNELLLLGQQAYTSTSSSLSSSGYFCRSSCCGCSMVSMPMLGSRCAAL</sequence>
<organism evidence="1 2">
    <name type="scientific">Quillaja saponaria</name>
    <name type="common">Soap bark tree</name>
    <dbReference type="NCBI Taxonomy" id="32244"/>
    <lineage>
        <taxon>Eukaryota</taxon>
        <taxon>Viridiplantae</taxon>
        <taxon>Streptophyta</taxon>
        <taxon>Embryophyta</taxon>
        <taxon>Tracheophyta</taxon>
        <taxon>Spermatophyta</taxon>
        <taxon>Magnoliopsida</taxon>
        <taxon>eudicotyledons</taxon>
        <taxon>Gunneridae</taxon>
        <taxon>Pentapetalae</taxon>
        <taxon>rosids</taxon>
        <taxon>fabids</taxon>
        <taxon>Fabales</taxon>
        <taxon>Quillajaceae</taxon>
        <taxon>Quillaja</taxon>
    </lineage>
</organism>
<dbReference type="EMBL" id="JARAOO010000004">
    <property type="protein sequence ID" value="KAJ7969558.1"/>
    <property type="molecule type" value="Genomic_DNA"/>
</dbReference>
<dbReference type="Proteomes" id="UP001163823">
    <property type="component" value="Chromosome 4"/>
</dbReference>
<reference evidence="1" key="1">
    <citation type="journal article" date="2023" name="Science">
        <title>Elucidation of the pathway for biosynthesis of saponin adjuvants from the soapbark tree.</title>
        <authorList>
            <person name="Reed J."/>
            <person name="Orme A."/>
            <person name="El-Demerdash A."/>
            <person name="Owen C."/>
            <person name="Martin L.B.B."/>
            <person name="Misra R.C."/>
            <person name="Kikuchi S."/>
            <person name="Rejzek M."/>
            <person name="Martin A.C."/>
            <person name="Harkess A."/>
            <person name="Leebens-Mack J."/>
            <person name="Louveau T."/>
            <person name="Stephenson M.J."/>
            <person name="Osbourn A."/>
        </authorList>
    </citation>
    <scope>NUCLEOTIDE SEQUENCE</scope>
    <source>
        <strain evidence="1">S10</strain>
    </source>
</reference>
<comment type="caution">
    <text evidence="1">The sequence shown here is derived from an EMBL/GenBank/DDBJ whole genome shotgun (WGS) entry which is preliminary data.</text>
</comment>
<dbReference type="KEGG" id="qsa:O6P43_007882"/>
<protein>
    <submittedName>
        <fullName evidence="1">Uncharacterized protein</fullName>
    </submittedName>
</protein>
<proteinExistence type="predicted"/>